<comment type="similarity">
    <text evidence="2 7">Belongs to the UPF0056 (MarC) family.</text>
</comment>
<comment type="subcellular location">
    <subcellularLocation>
        <location evidence="1 7">Cell membrane</location>
        <topology evidence="1 7">Multi-pass membrane protein</topology>
    </subcellularLocation>
</comment>
<dbReference type="InterPro" id="IPR002771">
    <property type="entry name" value="Multi_antbiot-R_MarC"/>
</dbReference>
<dbReference type="GO" id="GO:0005886">
    <property type="term" value="C:plasma membrane"/>
    <property type="evidence" value="ECO:0007669"/>
    <property type="project" value="UniProtKB-SubCell"/>
</dbReference>
<organism evidence="8 9">
    <name type="scientific">Luteolibacter pohnpeiensis</name>
    <dbReference type="NCBI Taxonomy" id="454153"/>
    <lineage>
        <taxon>Bacteria</taxon>
        <taxon>Pseudomonadati</taxon>
        <taxon>Verrucomicrobiota</taxon>
        <taxon>Verrucomicrobiia</taxon>
        <taxon>Verrucomicrobiales</taxon>
        <taxon>Verrucomicrobiaceae</taxon>
        <taxon>Luteolibacter</taxon>
    </lineage>
</organism>
<evidence type="ECO:0000313" key="8">
    <source>
        <dbReference type="EMBL" id="MBK1882368.1"/>
    </source>
</evidence>
<evidence type="ECO:0000256" key="7">
    <source>
        <dbReference type="RuleBase" id="RU362048"/>
    </source>
</evidence>
<keyword evidence="5 7" id="KW-1133">Transmembrane helix</keyword>
<dbReference type="Proteomes" id="UP000603141">
    <property type="component" value="Unassembled WGS sequence"/>
</dbReference>
<feature type="transmembrane region" description="Helical" evidence="7">
    <location>
        <begin position="72"/>
        <end position="92"/>
    </location>
</feature>
<evidence type="ECO:0000256" key="6">
    <source>
        <dbReference type="ARBA" id="ARBA00023136"/>
    </source>
</evidence>
<keyword evidence="6 7" id="KW-0472">Membrane</keyword>
<dbReference type="EMBL" id="JAENIJ010000010">
    <property type="protein sequence ID" value="MBK1882368.1"/>
    <property type="molecule type" value="Genomic_DNA"/>
</dbReference>
<dbReference type="RefSeq" id="WP_200269437.1">
    <property type="nucleotide sequence ID" value="NZ_JAENIJ010000010.1"/>
</dbReference>
<evidence type="ECO:0000256" key="4">
    <source>
        <dbReference type="ARBA" id="ARBA00022692"/>
    </source>
</evidence>
<dbReference type="NCBIfam" id="TIGR00427">
    <property type="entry name" value="NAAT family transporter"/>
    <property type="match status" value="1"/>
</dbReference>
<keyword evidence="3" id="KW-1003">Cell membrane</keyword>
<evidence type="ECO:0000256" key="3">
    <source>
        <dbReference type="ARBA" id="ARBA00022475"/>
    </source>
</evidence>
<dbReference type="PANTHER" id="PTHR33508">
    <property type="entry name" value="UPF0056 MEMBRANE PROTEIN YHCE"/>
    <property type="match status" value="1"/>
</dbReference>
<proteinExistence type="inferred from homology"/>
<keyword evidence="4 7" id="KW-0812">Transmembrane</keyword>
<feature type="transmembrane region" description="Helical" evidence="7">
    <location>
        <begin position="43"/>
        <end position="66"/>
    </location>
</feature>
<evidence type="ECO:0000256" key="2">
    <source>
        <dbReference type="ARBA" id="ARBA00009784"/>
    </source>
</evidence>
<evidence type="ECO:0000256" key="1">
    <source>
        <dbReference type="ARBA" id="ARBA00004651"/>
    </source>
</evidence>
<dbReference type="PANTHER" id="PTHR33508:SF1">
    <property type="entry name" value="UPF0056 MEMBRANE PROTEIN YHCE"/>
    <property type="match status" value="1"/>
</dbReference>
<evidence type="ECO:0000256" key="5">
    <source>
        <dbReference type="ARBA" id="ARBA00022989"/>
    </source>
</evidence>
<name>A0A934VW21_9BACT</name>
<sequence>MLTQPAEFGSILLAFIAIMNPIANTPIFLALTEDLDAATRRNVAIRALLLAFALISAFAFGGQLLFNAFGLTLPALRIAGGILVALVGYHLLQGEPSVIHTPASAKAGNPAESALGIAVTPLALPILAGPGTIATAMNLSVGNSKRQALVVVIAFAVVCLLTLICFLSGQALVKYLGRTAIKVVTRLMGLILAVVGVQMLIEGIGGAVDAYHAHHLAMVFIEKAVLRI</sequence>
<feature type="transmembrane region" description="Helical" evidence="7">
    <location>
        <begin position="113"/>
        <end position="136"/>
    </location>
</feature>
<dbReference type="Pfam" id="PF01914">
    <property type="entry name" value="MarC"/>
    <property type="match status" value="1"/>
</dbReference>
<comment type="caution">
    <text evidence="8">The sequence shown here is derived from an EMBL/GenBank/DDBJ whole genome shotgun (WGS) entry which is preliminary data.</text>
</comment>
<reference evidence="8" key="1">
    <citation type="submission" date="2021-01" db="EMBL/GenBank/DDBJ databases">
        <title>Modified the classification status of verrucomicrobia.</title>
        <authorList>
            <person name="Feng X."/>
        </authorList>
    </citation>
    <scope>NUCLEOTIDE SEQUENCE</scope>
    <source>
        <strain evidence="8">KCTC 22041</strain>
    </source>
</reference>
<keyword evidence="9" id="KW-1185">Reference proteome</keyword>
<feature type="transmembrane region" description="Helical" evidence="7">
    <location>
        <begin position="183"/>
        <end position="201"/>
    </location>
</feature>
<feature type="transmembrane region" description="Helical" evidence="7">
    <location>
        <begin position="12"/>
        <end position="31"/>
    </location>
</feature>
<evidence type="ECO:0000313" key="9">
    <source>
        <dbReference type="Proteomes" id="UP000603141"/>
    </source>
</evidence>
<dbReference type="AlphaFoldDB" id="A0A934VW21"/>
<feature type="transmembrane region" description="Helical" evidence="7">
    <location>
        <begin position="148"/>
        <end position="171"/>
    </location>
</feature>
<protein>
    <recommendedName>
        <fullName evidence="7">UPF0056 membrane protein</fullName>
    </recommendedName>
</protein>
<accession>A0A934VW21</accession>
<gene>
    <name evidence="8" type="ORF">JIN85_08080</name>
</gene>